<sequence>MTLSPSLERPPDSPSARQLHHRCLSSRLTRFSAHRQNAASLYPCQQNLRLKIAKMTQQTEKACTECRQQKARCDAHLNPNQPCSRCVKVKAECIISEPFRREHKRQRRTELEREAEELRRKLTSHALDPQPSPIDMLTAAAEMGGLSTSNESDLRLPPPVTLHPPVSSYPQQLLTPAFLEPSLPRMEMRREDRLPDPTVPRSMDNIALTADEIDDLFSIFFHHYARFLPILDTSTSPNAYCMQSPFLFWAVIGVACRAYPRNPTLLSALSRSILEMALLSATSTSPWHTIQGLLLLLTWPFAKDRNRPDVTFSLCGMMVHIAMQNGLHIPMSSHEFSKVKIPAPSEADMIRRSELWAHCVIVYQNSCIIKGQLARTLVDMQQEFGQSQVLFQRIAPAIVLKVKCLDLITRCSAAVVENGVRAMTLDQERSLDIIIRTYESQIADLESQFTSADDKLSTALGRLSIQVFHFFKTQTISSTGCLARVLTTACRVIDCIEALGQKMNCLTATPIQINFGLLLASVSLLRILKGPASYNLDLDRARLSFFAGIGLAKEMSVEPNDTAAKTVLILNQLWNSTKAFRKSDGSEYTALRIRSRLVLSPVLDAVWWWRDEFDNQYRALFLSPGETTEGTELIDNLFFAPPHSHPPTFPTHPLVLSLPFQLSLGVEIHRDNPGAIINTVAGALERQEPVCFDDQFLADFEWALGEDALFPPTESYNSTWPSSGAIV</sequence>
<reference evidence="10 11" key="1">
    <citation type="journal article" date="2008" name="PLoS Genet.">
        <title>Genomic islands in the pathogenic filamentous fungus Aspergillus fumigatus.</title>
        <authorList>
            <person name="Fedorova N.D."/>
            <person name="Khaldi N."/>
            <person name="Joardar V.S."/>
            <person name="Maiti R."/>
            <person name="Amedeo P."/>
            <person name="Anderson M.J."/>
            <person name="Crabtree J."/>
            <person name="Silva J.C."/>
            <person name="Badger J.H."/>
            <person name="Albarraq A."/>
            <person name="Angiuoli S."/>
            <person name="Bussey H."/>
            <person name="Bowyer P."/>
            <person name="Cotty P.J."/>
            <person name="Dyer P.S."/>
            <person name="Egan A."/>
            <person name="Galens K."/>
            <person name="Fraser-Liggett C.M."/>
            <person name="Haas B.J."/>
            <person name="Inman J.M."/>
            <person name="Kent R."/>
            <person name="Lemieux S."/>
            <person name="Malavazi I."/>
            <person name="Orvis J."/>
            <person name="Roemer T."/>
            <person name="Ronning C.M."/>
            <person name="Sundaram J.P."/>
            <person name="Sutton G."/>
            <person name="Turner G."/>
            <person name="Venter J.C."/>
            <person name="White O.R."/>
            <person name="Whitty B.R."/>
            <person name="Youngman P."/>
            <person name="Wolfe K.H."/>
            <person name="Goldman G.H."/>
            <person name="Wortman J.R."/>
            <person name="Jiang B."/>
            <person name="Denning D.W."/>
            <person name="Nierman W.C."/>
        </authorList>
    </citation>
    <scope>NUCLEOTIDE SEQUENCE [LARGE SCALE GENOMIC DNA]</scope>
    <source>
        <strain evidence="11">ATCC 1007 / CBS 513.65 / DSM 816 / NCTC 3887 / NRRL 1</strain>
    </source>
</reference>
<evidence type="ECO:0000259" key="9">
    <source>
        <dbReference type="PROSITE" id="PS50048"/>
    </source>
</evidence>
<feature type="domain" description="Zn(2)-C6 fungal-type" evidence="9">
    <location>
        <begin position="62"/>
        <end position="95"/>
    </location>
</feature>
<dbReference type="Gene3D" id="4.10.240.10">
    <property type="entry name" value="Zn(2)-C6 fungal-type DNA-binding domain"/>
    <property type="match status" value="1"/>
</dbReference>
<evidence type="ECO:0000256" key="2">
    <source>
        <dbReference type="ARBA" id="ARBA00022723"/>
    </source>
</evidence>
<keyword evidence="7" id="KW-0539">Nucleus</keyword>
<evidence type="ECO:0000256" key="4">
    <source>
        <dbReference type="ARBA" id="ARBA00023015"/>
    </source>
</evidence>
<evidence type="ECO:0000313" key="11">
    <source>
        <dbReference type="Proteomes" id="UP000006701"/>
    </source>
</evidence>
<dbReference type="RefSeq" id="XP_001275812.1">
    <property type="nucleotide sequence ID" value="XM_001275811.1"/>
</dbReference>
<dbReference type="EMBL" id="DS027045">
    <property type="protein sequence ID" value="EAW14386.1"/>
    <property type="molecule type" value="Genomic_DNA"/>
</dbReference>
<gene>
    <name evidence="10" type="ORF">ACLA_074230</name>
</gene>
<dbReference type="CDD" id="cd12148">
    <property type="entry name" value="fungal_TF_MHR"/>
    <property type="match status" value="1"/>
</dbReference>
<dbReference type="CDD" id="cd00067">
    <property type="entry name" value="GAL4"/>
    <property type="match status" value="1"/>
</dbReference>
<evidence type="ECO:0000256" key="3">
    <source>
        <dbReference type="ARBA" id="ARBA00022833"/>
    </source>
</evidence>
<keyword evidence="6" id="KW-0804">Transcription</keyword>
<dbReference type="eggNOG" id="ENOG502QPVP">
    <property type="taxonomic scope" value="Eukaryota"/>
</dbReference>
<dbReference type="SUPFAM" id="SSF57701">
    <property type="entry name" value="Zn2/Cys6 DNA-binding domain"/>
    <property type="match status" value="1"/>
</dbReference>
<dbReference type="InterPro" id="IPR051089">
    <property type="entry name" value="prtT"/>
</dbReference>
<dbReference type="InterPro" id="IPR001138">
    <property type="entry name" value="Zn2Cys6_DnaBD"/>
</dbReference>
<dbReference type="SMART" id="SM00066">
    <property type="entry name" value="GAL4"/>
    <property type="match status" value="1"/>
</dbReference>
<keyword evidence="5" id="KW-0238">DNA-binding</keyword>
<dbReference type="AlphaFoldDB" id="A1C7L5"/>
<proteinExistence type="predicted"/>
<evidence type="ECO:0000256" key="7">
    <source>
        <dbReference type="ARBA" id="ARBA00023242"/>
    </source>
</evidence>
<dbReference type="GO" id="GO:0000976">
    <property type="term" value="F:transcription cis-regulatory region binding"/>
    <property type="evidence" value="ECO:0007669"/>
    <property type="project" value="TreeGrafter"/>
</dbReference>
<dbReference type="GO" id="GO:0005634">
    <property type="term" value="C:nucleus"/>
    <property type="evidence" value="ECO:0007669"/>
    <property type="project" value="UniProtKB-SubCell"/>
</dbReference>
<dbReference type="HOGENOM" id="CLU_011455_2_0_1"/>
<dbReference type="InterPro" id="IPR036864">
    <property type="entry name" value="Zn2-C6_fun-type_DNA-bd_sf"/>
</dbReference>
<evidence type="ECO:0000313" key="10">
    <source>
        <dbReference type="EMBL" id="EAW14386.1"/>
    </source>
</evidence>
<dbReference type="OMA" id="ILDAVWW"/>
<dbReference type="FunFam" id="4.10.240.10:FF:000003">
    <property type="entry name" value="C6 transcription factor (Leu3)"/>
    <property type="match status" value="1"/>
</dbReference>
<dbReference type="Proteomes" id="UP000006701">
    <property type="component" value="Unassembled WGS sequence"/>
</dbReference>
<organism evidence="10 11">
    <name type="scientific">Aspergillus clavatus (strain ATCC 1007 / CBS 513.65 / DSM 816 / NCTC 3887 / NRRL 1 / QM 1276 / 107)</name>
    <dbReference type="NCBI Taxonomy" id="344612"/>
    <lineage>
        <taxon>Eukaryota</taxon>
        <taxon>Fungi</taxon>
        <taxon>Dikarya</taxon>
        <taxon>Ascomycota</taxon>
        <taxon>Pezizomycotina</taxon>
        <taxon>Eurotiomycetes</taxon>
        <taxon>Eurotiomycetidae</taxon>
        <taxon>Eurotiales</taxon>
        <taxon>Aspergillaceae</taxon>
        <taxon>Aspergillus</taxon>
        <taxon>Aspergillus subgen. Fumigati</taxon>
    </lineage>
</organism>
<keyword evidence="3" id="KW-0862">Zinc</keyword>
<evidence type="ECO:0000256" key="1">
    <source>
        <dbReference type="ARBA" id="ARBA00004123"/>
    </source>
</evidence>
<evidence type="ECO:0000256" key="8">
    <source>
        <dbReference type="SAM" id="Coils"/>
    </source>
</evidence>
<feature type="coiled-coil region" evidence="8">
    <location>
        <begin position="101"/>
        <end position="128"/>
    </location>
</feature>
<dbReference type="PANTHER" id="PTHR31845">
    <property type="entry name" value="FINGER DOMAIN PROTEIN, PUTATIVE-RELATED"/>
    <property type="match status" value="1"/>
</dbReference>
<evidence type="ECO:0000256" key="5">
    <source>
        <dbReference type="ARBA" id="ARBA00023125"/>
    </source>
</evidence>
<dbReference type="OrthoDB" id="3163292at2759"/>
<dbReference type="GeneID" id="4707807"/>
<keyword evidence="4" id="KW-0805">Transcription regulation</keyword>
<keyword evidence="2" id="KW-0479">Metal-binding</keyword>
<dbReference type="PROSITE" id="PS00463">
    <property type="entry name" value="ZN2_CY6_FUNGAL_1"/>
    <property type="match status" value="1"/>
</dbReference>
<keyword evidence="8" id="KW-0175">Coiled coil</keyword>
<dbReference type="PROSITE" id="PS50048">
    <property type="entry name" value="ZN2_CY6_FUNGAL_2"/>
    <property type="match status" value="1"/>
</dbReference>
<protein>
    <submittedName>
        <fullName evidence="10">C6 zinc finger domain protein</fullName>
    </submittedName>
</protein>
<dbReference type="GO" id="GO:0000981">
    <property type="term" value="F:DNA-binding transcription factor activity, RNA polymerase II-specific"/>
    <property type="evidence" value="ECO:0007669"/>
    <property type="project" value="InterPro"/>
</dbReference>
<keyword evidence="11" id="KW-1185">Reference proteome</keyword>
<comment type="subcellular location">
    <subcellularLocation>
        <location evidence="1">Nucleus</location>
    </subcellularLocation>
</comment>
<dbReference type="PANTHER" id="PTHR31845:SF21">
    <property type="entry name" value="REGULATORY PROTEIN LEU3"/>
    <property type="match status" value="1"/>
</dbReference>
<dbReference type="KEGG" id="act:ACLA_074230"/>
<dbReference type="Pfam" id="PF00172">
    <property type="entry name" value="Zn_clus"/>
    <property type="match status" value="1"/>
</dbReference>
<evidence type="ECO:0000256" key="6">
    <source>
        <dbReference type="ARBA" id="ARBA00023163"/>
    </source>
</evidence>
<dbReference type="VEuPathDB" id="FungiDB:ACLA_074230"/>
<dbReference type="GO" id="GO:0001216">
    <property type="term" value="F:DNA-binding transcription activator activity"/>
    <property type="evidence" value="ECO:0007669"/>
    <property type="project" value="UniProtKB-ARBA"/>
</dbReference>
<dbReference type="GO" id="GO:0008270">
    <property type="term" value="F:zinc ion binding"/>
    <property type="evidence" value="ECO:0007669"/>
    <property type="project" value="InterPro"/>
</dbReference>
<accession>A1C7L5</accession>
<name>A1C7L5_ASPCL</name>